<feature type="compositionally biased region" description="Polar residues" evidence="1">
    <location>
        <begin position="1"/>
        <end position="10"/>
    </location>
</feature>
<feature type="region of interest" description="Disordered" evidence="1">
    <location>
        <begin position="383"/>
        <end position="421"/>
    </location>
</feature>
<evidence type="ECO:0000313" key="2">
    <source>
        <dbReference type="EMBL" id="CAG9761256.1"/>
    </source>
</evidence>
<accession>A0A9N9MB89</accession>
<evidence type="ECO:0000256" key="1">
    <source>
        <dbReference type="SAM" id="MobiDB-lite"/>
    </source>
</evidence>
<dbReference type="OrthoDB" id="5822793at2759"/>
<feature type="region of interest" description="Disordered" evidence="1">
    <location>
        <begin position="1"/>
        <end position="70"/>
    </location>
</feature>
<feature type="compositionally biased region" description="Basic and acidic residues" evidence="1">
    <location>
        <begin position="20"/>
        <end position="40"/>
    </location>
</feature>
<feature type="region of interest" description="Disordered" evidence="1">
    <location>
        <begin position="559"/>
        <end position="628"/>
    </location>
</feature>
<feature type="region of interest" description="Disordered" evidence="1">
    <location>
        <begin position="518"/>
        <end position="537"/>
    </location>
</feature>
<feature type="region of interest" description="Disordered" evidence="1">
    <location>
        <begin position="810"/>
        <end position="893"/>
    </location>
</feature>
<gene>
    <name evidence="2" type="ORF">CEUTPL_LOCUS1962</name>
</gene>
<dbReference type="Proteomes" id="UP001152799">
    <property type="component" value="Chromosome 10"/>
</dbReference>
<evidence type="ECO:0000313" key="3">
    <source>
        <dbReference type="Proteomes" id="UP001152799"/>
    </source>
</evidence>
<feature type="region of interest" description="Disordered" evidence="1">
    <location>
        <begin position="734"/>
        <end position="782"/>
    </location>
</feature>
<sequence length="893" mass="99110">MQQNSDSNGESPRPTAFTIDFDHDKKVDVQRHKSLAEKFQQRHKRGKSMSKLESSSTTTPTVNKKLPLTGNLPRKASFQLEDELPVERCKSANVVSIPKKTDLTLPLENITSNRMTHSFPNSSTLFSLTSPGFCDLQNISSPEFESISPFSPNLEDLCRNISLSSEEDANNEEEIDSASETGTYTLEVDNYSEEQKARMSIDNEFKIEKISVEEKTEEYIRSLPTTVKSEDISCSSYSLQNSFTLPPVPPIKSYNNVKKLLSPILSPTQNLSIIDNDSLDLIKPKKSLDEGAVISVSSSGAFRIKTEEKRRLSLTKSEIHVEAYIDGQIYNEQKLNNSKASKKGHLTANIVNVQSIEVAPDNGEVFNGCLGFGKIGNLATVTTGLPPPTPTGKTSPSKIPSPIHTLSRPRSRNSLSALPSDDFDTETILKPTRNYINSLQQKLSLDSDQDSDYEMKYGLQLNNTAHLLKQRALHIRHNSLDDRTINNKLEHFQNKQPIDQTYTNVFSQYSKHQKVVNKINNSPSNSPIRRSSSFSNRNQINIIKSTNIKDSNLCLSGGGAGSPSLNKNDRIQRSSSTACIKPSAKKPSEHKKIDRSQYGDTESSSEDDDLDPNLPNLQKKKDLGNLSNTRCNRTFSLRRARVDNEISKLKCPNTPDMRRKSFQPPLKPERAISVDRKPIKTNEVQSRYLLSLNKRTTIPVAQKEPKNVVAKPVLNPSAAKTPVKQIAAVFTRAEGGRLSMRSPKPAVNPHLGNKNSKKDGKNSKQSGGGRSNSSLSSREVEFQNWKRRKSYDPMKAAAEGKRKVIEKKLGGITSSNRNGGNASPESSPSHSGSVHRSQSFHGTAALEQLISSEEEEDATFSPDEGFSPPTPSPCEMSPSKANLRHTLWDRIRN</sequence>
<keyword evidence="3" id="KW-1185">Reference proteome</keyword>
<organism evidence="2 3">
    <name type="scientific">Ceutorhynchus assimilis</name>
    <name type="common">cabbage seed weevil</name>
    <dbReference type="NCBI Taxonomy" id="467358"/>
    <lineage>
        <taxon>Eukaryota</taxon>
        <taxon>Metazoa</taxon>
        <taxon>Ecdysozoa</taxon>
        <taxon>Arthropoda</taxon>
        <taxon>Hexapoda</taxon>
        <taxon>Insecta</taxon>
        <taxon>Pterygota</taxon>
        <taxon>Neoptera</taxon>
        <taxon>Endopterygota</taxon>
        <taxon>Coleoptera</taxon>
        <taxon>Polyphaga</taxon>
        <taxon>Cucujiformia</taxon>
        <taxon>Curculionidae</taxon>
        <taxon>Ceutorhynchinae</taxon>
        <taxon>Ceutorhynchus</taxon>
    </lineage>
</organism>
<protein>
    <submittedName>
        <fullName evidence="2">Uncharacterized protein</fullName>
    </submittedName>
</protein>
<feature type="compositionally biased region" description="Polar residues" evidence="1">
    <location>
        <begin position="51"/>
        <end position="62"/>
    </location>
</feature>
<reference evidence="2" key="1">
    <citation type="submission" date="2022-01" db="EMBL/GenBank/DDBJ databases">
        <authorList>
            <person name="King R."/>
        </authorList>
    </citation>
    <scope>NUCLEOTIDE SEQUENCE</scope>
</reference>
<proteinExistence type="predicted"/>
<feature type="compositionally biased region" description="Low complexity" evidence="1">
    <location>
        <begin position="823"/>
        <end position="839"/>
    </location>
</feature>
<name>A0A9N9MB89_9CUCU</name>
<feature type="compositionally biased region" description="Polar residues" evidence="1">
    <location>
        <begin position="812"/>
        <end position="821"/>
    </location>
</feature>
<feature type="compositionally biased region" description="Low complexity" evidence="1">
    <location>
        <begin position="391"/>
        <end position="405"/>
    </location>
</feature>
<dbReference type="AlphaFoldDB" id="A0A9N9MB89"/>
<feature type="compositionally biased region" description="Basic and acidic residues" evidence="1">
    <location>
        <begin position="586"/>
        <end position="597"/>
    </location>
</feature>
<dbReference type="EMBL" id="OU892286">
    <property type="protein sequence ID" value="CAG9761256.1"/>
    <property type="molecule type" value="Genomic_DNA"/>
</dbReference>